<reference evidence="7" key="1">
    <citation type="submission" date="2023-07" db="EMBL/GenBank/DDBJ databases">
        <title>A draft genome of Kazachstania heterogenica Y-27499.</title>
        <authorList>
            <person name="Donic C."/>
            <person name="Kralova J.S."/>
            <person name="Fidel L."/>
            <person name="Ben-Dor S."/>
            <person name="Jung S."/>
        </authorList>
    </citation>
    <scope>NUCLEOTIDE SEQUENCE [LARGE SCALE GENOMIC DNA]</scope>
    <source>
        <strain evidence="7">Y27499</strain>
    </source>
</reference>
<evidence type="ECO:0000256" key="3">
    <source>
        <dbReference type="ARBA" id="ARBA00023027"/>
    </source>
</evidence>
<gene>
    <name evidence="6" type="ORF">RI543_002723</name>
</gene>
<dbReference type="GO" id="GO:0006520">
    <property type="term" value="P:amino acid metabolic process"/>
    <property type="evidence" value="ECO:0007669"/>
    <property type="project" value="UniProtKB-ARBA"/>
</dbReference>
<dbReference type="Proteomes" id="UP001306508">
    <property type="component" value="Unassembled WGS sequence"/>
</dbReference>
<dbReference type="GO" id="GO:0046394">
    <property type="term" value="P:carboxylic acid biosynthetic process"/>
    <property type="evidence" value="ECO:0007669"/>
    <property type="project" value="UniProtKB-ARBA"/>
</dbReference>
<dbReference type="AlphaFoldDB" id="A0AAN7ZSK9"/>
<evidence type="ECO:0000259" key="5">
    <source>
        <dbReference type="Pfam" id="PF02826"/>
    </source>
</evidence>
<dbReference type="PANTHER" id="PTHR43761:SF1">
    <property type="entry name" value="D-ISOMER SPECIFIC 2-HYDROXYACID DEHYDROGENASE CATALYTIC DOMAIN-CONTAINING PROTEIN-RELATED"/>
    <property type="match status" value="1"/>
</dbReference>
<organism evidence="6 7">
    <name type="scientific">Arxiozyma heterogenica</name>
    <dbReference type="NCBI Taxonomy" id="278026"/>
    <lineage>
        <taxon>Eukaryota</taxon>
        <taxon>Fungi</taxon>
        <taxon>Dikarya</taxon>
        <taxon>Ascomycota</taxon>
        <taxon>Saccharomycotina</taxon>
        <taxon>Saccharomycetes</taxon>
        <taxon>Saccharomycetales</taxon>
        <taxon>Saccharomycetaceae</taxon>
        <taxon>Arxiozyma</taxon>
    </lineage>
</organism>
<evidence type="ECO:0000313" key="6">
    <source>
        <dbReference type="EMBL" id="KAK5780179.1"/>
    </source>
</evidence>
<name>A0AAN7ZSK9_9SACH</name>
<feature type="domain" description="D-isomer specific 2-hydroxyacid dehydrogenase NAD-binding" evidence="5">
    <location>
        <begin position="3"/>
        <end position="128"/>
    </location>
</feature>
<evidence type="ECO:0000256" key="2">
    <source>
        <dbReference type="ARBA" id="ARBA00023002"/>
    </source>
</evidence>
<proteinExistence type="inferred from homology"/>
<dbReference type="Gene3D" id="3.40.50.720">
    <property type="entry name" value="NAD(P)-binding Rossmann-like Domain"/>
    <property type="match status" value="2"/>
</dbReference>
<dbReference type="GO" id="GO:0051287">
    <property type="term" value="F:NAD binding"/>
    <property type="evidence" value="ECO:0007669"/>
    <property type="project" value="InterPro"/>
</dbReference>
<sequence length="237" mass="26614">MGVTYYDIQIVMPIGATKQISTLKSLLRNSDFVTLHVPENSETFNLIGKSHFDLMKAGSYIINTSKGSTLDMDVLIRTLESKKIMGAALDVYPNKPLKDTENISNNHLEKWLNKLSNLPNVILTPHIGGSTEETEKIINEKVSNTLISYINEGNSIGAINFRQIELKSDAHHIKSTERPMDDNTNLVRVLYIHKNKPGVVKTINSILRKYNIEKQCYESTSSIAYLVTDVMTSSKNI</sequence>
<dbReference type="PANTHER" id="PTHR43761">
    <property type="entry name" value="D-ISOMER SPECIFIC 2-HYDROXYACID DEHYDROGENASE FAMILY PROTEIN (AFU_ORTHOLOGUE AFUA_1G13630)"/>
    <property type="match status" value="1"/>
</dbReference>
<dbReference type="GO" id="GO:0016491">
    <property type="term" value="F:oxidoreductase activity"/>
    <property type="evidence" value="ECO:0007669"/>
    <property type="project" value="UniProtKB-KW"/>
</dbReference>
<protein>
    <recommendedName>
        <fullName evidence="5">D-isomer specific 2-hydroxyacid dehydrogenase NAD-binding domain-containing protein</fullName>
    </recommendedName>
</protein>
<dbReference type="Pfam" id="PF02826">
    <property type="entry name" value="2-Hacid_dh_C"/>
    <property type="match status" value="1"/>
</dbReference>
<dbReference type="InterPro" id="IPR036291">
    <property type="entry name" value="NAD(P)-bd_dom_sf"/>
</dbReference>
<dbReference type="InterPro" id="IPR045865">
    <property type="entry name" value="ACT-like_dom_sf"/>
</dbReference>
<dbReference type="EMBL" id="JAWIZZ010000045">
    <property type="protein sequence ID" value="KAK5780179.1"/>
    <property type="molecule type" value="Genomic_DNA"/>
</dbReference>
<dbReference type="InterPro" id="IPR029753">
    <property type="entry name" value="D-isomer_DH_CS"/>
</dbReference>
<comment type="pathway">
    <text evidence="4">Amino-acid biosynthesis.</text>
</comment>
<accession>A0AAN7ZSK9</accession>
<dbReference type="PROSITE" id="PS00670">
    <property type="entry name" value="D_2_HYDROXYACID_DH_2"/>
    <property type="match status" value="1"/>
</dbReference>
<keyword evidence="3" id="KW-0520">NAD</keyword>
<dbReference type="Gene3D" id="3.30.70.260">
    <property type="match status" value="1"/>
</dbReference>
<keyword evidence="2" id="KW-0560">Oxidoreductase</keyword>
<dbReference type="SUPFAM" id="SSF55021">
    <property type="entry name" value="ACT-like"/>
    <property type="match status" value="1"/>
</dbReference>
<evidence type="ECO:0000256" key="4">
    <source>
        <dbReference type="ARBA" id="ARBA00029440"/>
    </source>
</evidence>
<keyword evidence="7" id="KW-1185">Reference proteome</keyword>
<dbReference type="SUPFAM" id="SSF51735">
    <property type="entry name" value="NAD(P)-binding Rossmann-fold domains"/>
    <property type="match status" value="1"/>
</dbReference>
<dbReference type="InterPro" id="IPR050418">
    <property type="entry name" value="D-iso_2-hydroxyacid_DH_PdxB"/>
</dbReference>
<comment type="caution">
    <text evidence="6">The sequence shown here is derived from an EMBL/GenBank/DDBJ whole genome shotgun (WGS) entry which is preliminary data.</text>
</comment>
<evidence type="ECO:0000256" key="1">
    <source>
        <dbReference type="ARBA" id="ARBA00005854"/>
    </source>
</evidence>
<evidence type="ECO:0000313" key="7">
    <source>
        <dbReference type="Proteomes" id="UP001306508"/>
    </source>
</evidence>
<comment type="similarity">
    <text evidence="1">Belongs to the D-isomer specific 2-hydroxyacid dehydrogenase family.</text>
</comment>
<dbReference type="InterPro" id="IPR006140">
    <property type="entry name" value="D-isomer_DH_NAD-bd"/>
</dbReference>